<dbReference type="PRINTS" id="PR01041">
    <property type="entry name" value="TRNASYNTHMET"/>
</dbReference>
<evidence type="ECO:0000256" key="3">
    <source>
        <dbReference type="ARBA" id="ARBA00022741"/>
    </source>
</evidence>
<dbReference type="Proteomes" id="UP001413721">
    <property type="component" value="Unassembled WGS sequence"/>
</dbReference>
<keyword evidence="11" id="KW-1185">Reference proteome</keyword>
<keyword evidence="3 7" id="KW-0547">Nucleotide-binding</keyword>
<dbReference type="SUPFAM" id="SSF47323">
    <property type="entry name" value="Anticodon-binding domain of a subclass of class I aminoacyl-tRNA synthetases"/>
    <property type="match status" value="1"/>
</dbReference>
<dbReference type="InterPro" id="IPR014758">
    <property type="entry name" value="Met-tRNA_synth"/>
</dbReference>
<feature type="domain" description="Methionyl-tRNA synthetase anticodon-binding" evidence="9">
    <location>
        <begin position="383"/>
        <end position="509"/>
    </location>
</feature>
<keyword evidence="5 7" id="KW-0648">Protein biosynthesis</keyword>
<dbReference type="InterPro" id="IPR014729">
    <property type="entry name" value="Rossmann-like_a/b/a_fold"/>
</dbReference>
<feature type="short sequence motif" description="'KMSKS' region" evidence="7">
    <location>
        <begin position="297"/>
        <end position="301"/>
    </location>
</feature>
<evidence type="ECO:0000256" key="2">
    <source>
        <dbReference type="ARBA" id="ARBA00022598"/>
    </source>
</evidence>
<comment type="subunit">
    <text evidence="7">Monomer.</text>
</comment>
<dbReference type="CDD" id="cd00814">
    <property type="entry name" value="MetRS_core"/>
    <property type="match status" value="1"/>
</dbReference>
<dbReference type="Pfam" id="PF19303">
    <property type="entry name" value="Anticodon_3"/>
    <property type="match status" value="1"/>
</dbReference>
<evidence type="ECO:0000256" key="1">
    <source>
        <dbReference type="ARBA" id="ARBA00003314"/>
    </source>
</evidence>
<dbReference type="PANTHER" id="PTHR43326:SF1">
    <property type="entry name" value="METHIONINE--TRNA LIGASE, MITOCHONDRIAL"/>
    <property type="match status" value="1"/>
</dbReference>
<dbReference type="GO" id="GO:0004825">
    <property type="term" value="F:methionine-tRNA ligase activity"/>
    <property type="evidence" value="ECO:0007669"/>
    <property type="project" value="UniProtKB-EC"/>
</dbReference>
<dbReference type="SUPFAM" id="SSF52374">
    <property type="entry name" value="Nucleotidylyl transferase"/>
    <property type="match status" value="1"/>
</dbReference>
<dbReference type="HAMAP" id="MF_01228">
    <property type="entry name" value="Met_tRNA_synth_type2"/>
    <property type="match status" value="1"/>
</dbReference>
<dbReference type="InterPro" id="IPR023457">
    <property type="entry name" value="Met-tRNA_synth_2"/>
</dbReference>
<dbReference type="Gene3D" id="1.10.730.10">
    <property type="entry name" value="Isoleucyl-tRNA Synthetase, Domain 1"/>
    <property type="match status" value="1"/>
</dbReference>
<sequence length="518" mass="57924">MSAADAFYITTPIYYVNDKPHIGHAYTTISCDVIARFMRLDGKRVMFLTGTDEHGQKVAKSAELKGIAPQAFTDDVSERFRELTKLLNISNDDFIRTTEPRHRDACQVLWKTLVDKGEIYLGSYAGWYSVRDEAFYQESELVGGKAPTGAEVEWVEEPSYFFRLSAWADRLLAHYERNPEAIQPASRRNEVLSFIRGGLHDLSVSRTTFSWGVPVPGDPAHVMYVWIDALTNYLTALGYPDTTDDRFKAFWPTVHHTVGKDIVRFHAVYWPAFLMAAGLTPPRRVFAHGWWTIEGEKMSKSIGNTVDPHDLVSTYGLDQTRYFLMREVPFGNDGDFSRQAMIGRINNDLANDFGNLVQRVLSMVQKNCGGKVPSPGVDAALLAQEPLIADAHGLVERVRPLIVAQSYHKALEEIWATVGAANRYIDREAPWTLRKTDPDAMARVLYILMETIRHLALVVQPFLPTSAARVLDFLGVAADDRDFKAVGTAHALLPGRDIAQPQPIFPRIDTSAPAPGAG</sequence>
<evidence type="ECO:0000256" key="6">
    <source>
        <dbReference type="ARBA" id="ARBA00023146"/>
    </source>
</evidence>
<gene>
    <name evidence="7 10" type="primary">metG</name>
    <name evidence="10" type="ORF">WG926_03475</name>
</gene>
<feature type="domain" description="Methionyl/Leucyl tRNA synthetase" evidence="8">
    <location>
        <begin position="151"/>
        <end position="361"/>
    </location>
</feature>
<dbReference type="Gene3D" id="2.170.220.10">
    <property type="match status" value="1"/>
</dbReference>
<dbReference type="Gene3D" id="3.40.50.620">
    <property type="entry name" value="HUPs"/>
    <property type="match status" value="1"/>
</dbReference>
<comment type="similarity">
    <text evidence="7">Belongs to the class-I aminoacyl-tRNA synthetase family. MetG type 2B subfamily.</text>
</comment>
<comment type="subcellular location">
    <subcellularLocation>
        <location evidence="7">Cytoplasm</location>
    </subcellularLocation>
</comment>
<dbReference type="InterPro" id="IPR033911">
    <property type="entry name" value="MetRS_core"/>
</dbReference>
<dbReference type="CDD" id="cd07957">
    <property type="entry name" value="Anticodon_Ia_Met"/>
    <property type="match status" value="1"/>
</dbReference>
<dbReference type="NCBIfam" id="TIGR00398">
    <property type="entry name" value="metG"/>
    <property type="match status" value="1"/>
</dbReference>
<accession>A0ABU9YF98</accession>
<proteinExistence type="inferred from homology"/>
<evidence type="ECO:0000313" key="11">
    <source>
        <dbReference type="Proteomes" id="UP001413721"/>
    </source>
</evidence>
<dbReference type="PANTHER" id="PTHR43326">
    <property type="entry name" value="METHIONYL-TRNA SYNTHETASE"/>
    <property type="match status" value="1"/>
</dbReference>
<dbReference type="EC" id="6.1.1.10" evidence="7"/>
<feature type="domain" description="Methionyl/Leucyl tRNA synthetase" evidence="8">
    <location>
        <begin position="8"/>
        <end position="147"/>
    </location>
</feature>
<keyword evidence="7" id="KW-0963">Cytoplasm</keyword>
<evidence type="ECO:0000256" key="7">
    <source>
        <dbReference type="HAMAP-Rule" id="MF_01228"/>
    </source>
</evidence>
<comment type="function">
    <text evidence="1 7">Is required not only for elongation of protein synthesis but also for the initiation of all mRNA translation through initiator tRNA(fMet) aminoacylation.</text>
</comment>
<name>A0ABU9YF98_9PROT</name>
<dbReference type="InterPro" id="IPR009080">
    <property type="entry name" value="tRNAsynth_Ia_anticodon-bd"/>
</dbReference>
<dbReference type="Pfam" id="PF09334">
    <property type="entry name" value="tRNA-synt_1g"/>
    <property type="match status" value="2"/>
</dbReference>
<comment type="catalytic activity">
    <reaction evidence="7">
        <text>tRNA(Met) + L-methionine + ATP = L-methionyl-tRNA(Met) + AMP + diphosphate</text>
        <dbReference type="Rhea" id="RHEA:13481"/>
        <dbReference type="Rhea" id="RHEA-COMP:9667"/>
        <dbReference type="Rhea" id="RHEA-COMP:9698"/>
        <dbReference type="ChEBI" id="CHEBI:30616"/>
        <dbReference type="ChEBI" id="CHEBI:33019"/>
        <dbReference type="ChEBI" id="CHEBI:57844"/>
        <dbReference type="ChEBI" id="CHEBI:78442"/>
        <dbReference type="ChEBI" id="CHEBI:78530"/>
        <dbReference type="ChEBI" id="CHEBI:456215"/>
        <dbReference type="EC" id="6.1.1.10"/>
    </reaction>
</comment>
<keyword evidence="6 7" id="KW-0030">Aminoacyl-tRNA synthetase</keyword>
<feature type="short sequence motif" description="'HIGH' region" evidence="7">
    <location>
        <begin position="14"/>
        <end position="24"/>
    </location>
</feature>
<dbReference type="NCBIfam" id="NF008900">
    <property type="entry name" value="PRK12267.1"/>
    <property type="match status" value="1"/>
</dbReference>
<dbReference type="InterPro" id="IPR041872">
    <property type="entry name" value="Anticodon_Met"/>
</dbReference>
<evidence type="ECO:0000256" key="5">
    <source>
        <dbReference type="ARBA" id="ARBA00022917"/>
    </source>
</evidence>
<evidence type="ECO:0000256" key="4">
    <source>
        <dbReference type="ARBA" id="ARBA00022840"/>
    </source>
</evidence>
<protein>
    <recommendedName>
        <fullName evidence="7">Methionine--tRNA ligase</fullName>
        <ecNumber evidence="7">6.1.1.10</ecNumber>
    </recommendedName>
    <alternativeName>
        <fullName evidence="7">Methionyl-tRNA synthetase</fullName>
        <shortName evidence="7">MetRS</shortName>
    </alternativeName>
</protein>
<organism evidence="10 11">
    <name type="scientific">Tistrella arctica</name>
    <dbReference type="NCBI Taxonomy" id="3133430"/>
    <lineage>
        <taxon>Bacteria</taxon>
        <taxon>Pseudomonadati</taxon>
        <taxon>Pseudomonadota</taxon>
        <taxon>Alphaproteobacteria</taxon>
        <taxon>Geminicoccales</taxon>
        <taxon>Geminicoccaceae</taxon>
        <taxon>Tistrella</taxon>
    </lineage>
</organism>
<comment type="caution">
    <text evidence="7">Lacks conserved residue(s) required for the propagation of feature annotation.</text>
</comment>
<reference evidence="10 11" key="1">
    <citation type="submission" date="2024-03" db="EMBL/GenBank/DDBJ databases">
        <title>High-quality draft genome sequencing of Tistrella sp. BH-R2-4.</title>
        <authorList>
            <person name="Dong C."/>
        </authorList>
    </citation>
    <scope>NUCLEOTIDE SEQUENCE [LARGE SCALE GENOMIC DNA]</scope>
    <source>
        <strain evidence="10 11">BH-R2-4</strain>
    </source>
</reference>
<keyword evidence="2 7" id="KW-0436">Ligase</keyword>
<evidence type="ECO:0000259" key="8">
    <source>
        <dbReference type="Pfam" id="PF09334"/>
    </source>
</evidence>
<comment type="caution">
    <text evidence="10">The sequence shown here is derived from an EMBL/GenBank/DDBJ whole genome shotgun (WGS) entry which is preliminary data.</text>
</comment>
<evidence type="ECO:0000313" key="10">
    <source>
        <dbReference type="EMBL" id="MEN2987350.1"/>
    </source>
</evidence>
<keyword evidence="4 7" id="KW-0067">ATP-binding</keyword>
<dbReference type="InterPro" id="IPR015413">
    <property type="entry name" value="Methionyl/Leucyl_tRNA_Synth"/>
</dbReference>
<evidence type="ECO:0000259" key="9">
    <source>
        <dbReference type="Pfam" id="PF19303"/>
    </source>
</evidence>
<dbReference type="EMBL" id="JBBKTW010000001">
    <property type="protein sequence ID" value="MEN2987350.1"/>
    <property type="molecule type" value="Genomic_DNA"/>
</dbReference>
<dbReference type="RefSeq" id="WP_345936766.1">
    <property type="nucleotide sequence ID" value="NZ_JBBKTW010000001.1"/>
</dbReference>